<dbReference type="InterPro" id="IPR002642">
    <property type="entry name" value="LysoPLipase_cat_dom"/>
</dbReference>
<evidence type="ECO:0000256" key="1">
    <source>
        <dbReference type="ARBA" id="ARBA00008780"/>
    </source>
</evidence>
<evidence type="ECO:0000256" key="5">
    <source>
        <dbReference type="ARBA" id="ARBA00022963"/>
    </source>
</evidence>
<dbReference type="OrthoDB" id="4084751at2759"/>
<comment type="function">
    <text evidence="8">Catalyzes the release of fatty acids from lysophospholipids. Phospholipase B may well contribute to pathogenicity by abetting the fungus in damaging and traversing host cell membranes, processes which likely increase the rapidity of disseminated infection.</text>
</comment>
<evidence type="ECO:0000256" key="8">
    <source>
        <dbReference type="ARBA" id="ARBA00059407"/>
    </source>
</evidence>
<accession>A0A9P8AIT2</accession>
<keyword evidence="5 9" id="KW-0442">Lipid degradation</keyword>
<evidence type="ECO:0000313" key="12">
    <source>
        <dbReference type="EMBL" id="KAG7193456.1"/>
    </source>
</evidence>
<dbReference type="GO" id="GO:0005783">
    <property type="term" value="C:endoplasmic reticulum"/>
    <property type="evidence" value="ECO:0007669"/>
    <property type="project" value="TreeGrafter"/>
</dbReference>
<feature type="domain" description="PLA2c" evidence="11">
    <location>
        <begin position="66"/>
        <end position="613"/>
    </location>
</feature>
<dbReference type="GO" id="GO:0005886">
    <property type="term" value="C:plasma membrane"/>
    <property type="evidence" value="ECO:0007669"/>
    <property type="project" value="TreeGrafter"/>
</dbReference>
<name>A0A9P8AIT2_9ASCO</name>
<dbReference type="AlphaFoldDB" id="A0A9P8AIT2"/>
<dbReference type="Gene3D" id="3.40.1090.10">
    <property type="entry name" value="Cytosolic phospholipase A2 catalytic domain"/>
    <property type="match status" value="1"/>
</dbReference>
<gene>
    <name evidence="12" type="primary">PLB1_1</name>
    <name evidence="12" type="ORF">KQ657_000875</name>
</gene>
<dbReference type="PROSITE" id="PS51210">
    <property type="entry name" value="PLA2C"/>
    <property type="match status" value="1"/>
</dbReference>
<dbReference type="GO" id="GO:0004622">
    <property type="term" value="F:phosphatidylcholine lysophospholipase activity"/>
    <property type="evidence" value="ECO:0007669"/>
    <property type="project" value="UniProtKB-EC"/>
</dbReference>
<evidence type="ECO:0000313" key="13">
    <source>
        <dbReference type="Proteomes" id="UP000790833"/>
    </source>
</evidence>
<dbReference type="FunFam" id="3.40.1090.10:FF:000010">
    <property type="entry name" value="Lysophospholipase"/>
    <property type="match status" value="1"/>
</dbReference>
<dbReference type="RefSeq" id="XP_043049004.1">
    <property type="nucleotide sequence ID" value="XM_043191697.1"/>
</dbReference>
<evidence type="ECO:0000259" key="11">
    <source>
        <dbReference type="PROSITE" id="PS51210"/>
    </source>
</evidence>
<dbReference type="PANTHER" id="PTHR10728">
    <property type="entry name" value="CYTOSOLIC PHOSPHOLIPASE A2"/>
    <property type="match status" value="1"/>
</dbReference>
<keyword evidence="7" id="KW-0325">Glycoprotein</keyword>
<sequence>MLLRSIAIAVTGFTIGARAFDITDLYFWQPDSSTALPTDSASLSAFLATYSVTATGVNLYAPYHTTCPESGVREAVEINDDEKEYVASRHEKTNESLKSFLERANMSNFDPKSFIDDNSKDHNISIGIAFSGGGYRAMLNGAGQMLGLDGRYEEANDKGLGGLLQSSTYLAGLSGGNWLVGSVVLNNFISINDILNGTIDIWDLTDSIFYPTTVNLYKAVKYYYLITSAIDAKKDAGFDTSITDIWGRALSYQFFDDGSSGLNLTWSKITGLSSFMDFEMPFPIVVADGRTPGEFIINQNSTVFEISPYELGSWDPSLKAFTPTKYLGSSYNNGSPNGSCYANFDNGGFIMGTSSSLFNQIILQINGYDVPSIIKSLVEKLLSIVSTAEDDIAAYEPNPFLHSEFGASERIVTNDTLYLVDGGEDGQNVPLYPLIQTSRKLDIIFAFDNSADTSENWANGTSLVKTYQRQYYPQGKGTPFPYVPSVDEFWNQGLNERPVFFGCDAKNLTTLVEYHNSTVNETDIPLLVWFSNHRISQNSNTSTFKMSYENDERDALIQNGFEVASRANLTEDSEWLTCVGCAIIRRQQERTGEAQTEECQKCFAKYCWQGDAKDAAASSVTLAAVTSAASSSALRLGSSSSSSSKKNSADFISSKSLLFYLVNAVLLLVI</sequence>
<dbReference type="Proteomes" id="UP000790833">
    <property type="component" value="Unassembled WGS sequence"/>
</dbReference>
<keyword evidence="13" id="KW-1185">Reference proteome</keyword>
<evidence type="ECO:0000256" key="3">
    <source>
        <dbReference type="ARBA" id="ARBA00022729"/>
    </source>
</evidence>
<keyword evidence="3" id="KW-0732">Signal</keyword>
<evidence type="ECO:0000256" key="2">
    <source>
        <dbReference type="ARBA" id="ARBA00013274"/>
    </source>
</evidence>
<dbReference type="CDD" id="cd07203">
    <property type="entry name" value="cPLA2_Fungal_PLB"/>
    <property type="match status" value="1"/>
</dbReference>
<dbReference type="EMBL" id="JAHMUF010000012">
    <property type="protein sequence ID" value="KAG7193456.1"/>
    <property type="molecule type" value="Genomic_DNA"/>
</dbReference>
<evidence type="ECO:0000256" key="9">
    <source>
        <dbReference type="PROSITE-ProRule" id="PRU00555"/>
    </source>
</evidence>
<dbReference type="GO" id="GO:0005829">
    <property type="term" value="C:cytosol"/>
    <property type="evidence" value="ECO:0007669"/>
    <property type="project" value="TreeGrafter"/>
</dbReference>
<protein>
    <recommendedName>
        <fullName evidence="2 10">Lysophospholipase</fullName>
        <ecNumber evidence="2 10">3.1.1.5</ecNumber>
    </recommendedName>
</protein>
<comment type="caution">
    <text evidence="12">The sequence shown here is derived from an EMBL/GenBank/DDBJ whole genome shotgun (WGS) entry which is preliminary data.</text>
</comment>
<dbReference type="GO" id="GO:0046475">
    <property type="term" value="P:glycerophospholipid catabolic process"/>
    <property type="evidence" value="ECO:0007669"/>
    <property type="project" value="TreeGrafter"/>
</dbReference>
<organism evidence="12 13">
    <name type="scientific">Scheffersomyces spartinae</name>
    <dbReference type="NCBI Taxonomy" id="45513"/>
    <lineage>
        <taxon>Eukaryota</taxon>
        <taxon>Fungi</taxon>
        <taxon>Dikarya</taxon>
        <taxon>Ascomycota</taxon>
        <taxon>Saccharomycotina</taxon>
        <taxon>Pichiomycetes</taxon>
        <taxon>Debaryomycetaceae</taxon>
        <taxon>Scheffersomyces</taxon>
    </lineage>
</organism>
<proteinExistence type="inferred from homology"/>
<evidence type="ECO:0000256" key="7">
    <source>
        <dbReference type="ARBA" id="ARBA00023180"/>
    </source>
</evidence>
<dbReference type="SUPFAM" id="SSF52151">
    <property type="entry name" value="FabD/lysophospholipase-like"/>
    <property type="match status" value="1"/>
</dbReference>
<comment type="similarity">
    <text evidence="1 10">Belongs to the lysophospholipase family.</text>
</comment>
<dbReference type="PANTHER" id="PTHR10728:SF33">
    <property type="entry name" value="LYSOPHOSPHOLIPASE 1-RELATED"/>
    <property type="match status" value="1"/>
</dbReference>
<dbReference type="EC" id="3.1.1.5" evidence="2 10"/>
<evidence type="ECO:0000256" key="10">
    <source>
        <dbReference type="RuleBase" id="RU362103"/>
    </source>
</evidence>
<evidence type="ECO:0000256" key="6">
    <source>
        <dbReference type="ARBA" id="ARBA00023098"/>
    </source>
</evidence>
<reference evidence="12" key="1">
    <citation type="submission" date="2021-03" db="EMBL/GenBank/DDBJ databases">
        <authorList>
            <person name="Palmer J.M."/>
        </authorList>
    </citation>
    <scope>NUCLEOTIDE SEQUENCE</scope>
    <source>
        <strain evidence="12">ARV_011</strain>
    </source>
</reference>
<dbReference type="GO" id="GO:0004623">
    <property type="term" value="F:phospholipase A2 activity"/>
    <property type="evidence" value="ECO:0007669"/>
    <property type="project" value="TreeGrafter"/>
</dbReference>
<dbReference type="InterPro" id="IPR016035">
    <property type="entry name" value="Acyl_Trfase/lysoPLipase"/>
</dbReference>
<dbReference type="SMART" id="SM00022">
    <property type="entry name" value="PLAc"/>
    <property type="match status" value="1"/>
</dbReference>
<dbReference type="GeneID" id="66114249"/>
<comment type="catalytic activity">
    <reaction evidence="10">
        <text>a 1-acyl-sn-glycero-3-phosphocholine + H2O = sn-glycerol 3-phosphocholine + a fatty acid + H(+)</text>
        <dbReference type="Rhea" id="RHEA:15177"/>
        <dbReference type="ChEBI" id="CHEBI:15377"/>
        <dbReference type="ChEBI" id="CHEBI:15378"/>
        <dbReference type="ChEBI" id="CHEBI:16870"/>
        <dbReference type="ChEBI" id="CHEBI:28868"/>
        <dbReference type="ChEBI" id="CHEBI:58168"/>
        <dbReference type="EC" id="3.1.1.5"/>
    </reaction>
</comment>
<keyword evidence="6 9" id="KW-0443">Lipid metabolism</keyword>
<keyword evidence="4 9" id="KW-0378">Hydrolase</keyword>
<dbReference type="Pfam" id="PF01735">
    <property type="entry name" value="PLA2_B"/>
    <property type="match status" value="1"/>
</dbReference>
<dbReference type="GO" id="GO:0005576">
    <property type="term" value="C:extracellular region"/>
    <property type="evidence" value="ECO:0007669"/>
    <property type="project" value="TreeGrafter"/>
</dbReference>
<evidence type="ECO:0000256" key="4">
    <source>
        <dbReference type="ARBA" id="ARBA00022801"/>
    </source>
</evidence>